<proteinExistence type="predicted"/>
<evidence type="ECO:0000313" key="1">
    <source>
        <dbReference type="EMBL" id="KAK1749327.1"/>
    </source>
</evidence>
<protein>
    <submittedName>
        <fullName evidence="1">Uncharacterized protein</fullName>
    </submittedName>
</protein>
<dbReference type="Proteomes" id="UP001239445">
    <property type="component" value="Unassembled WGS sequence"/>
</dbReference>
<dbReference type="EMBL" id="MU839861">
    <property type="protein sequence ID" value="KAK1749327.1"/>
    <property type="molecule type" value="Genomic_DNA"/>
</dbReference>
<organism evidence="1 2">
    <name type="scientific">Echria macrotheca</name>
    <dbReference type="NCBI Taxonomy" id="438768"/>
    <lineage>
        <taxon>Eukaryota</taxon>
        <taxon>Fungi</taxon>
        <taxon>Dikarya</taxon>
        <taxon>Ascomycota</taxon>
        <taxon>Pezizomycotina</taxon>
        <taxon>Sordariomycetes</taxon>
        <taxon>Sordariomycetidae</taxon>
        <taxon>Sordariales</taxon>
        <taxon>Schizotheciaceae</taxon>
        <taxon>Echria</taxon>
    </lineage>
</organism>
<evidence type="ECO:0000313" key="2">
    <source>
        <dbReference type="Proteomes" id="UP001239445"/>
    </source>
</evidence>
<keyword evidence="2" id="KW-1185">Reference proteome</keyword>
<gene>
    <name evidence="1" type="ORF">QBC47DRAFT_426809</name>
</gene>
<dbReference type="AlphaFoldDB" id="A0AAJ0B0H6"/>
<accession>A0AAJ0B0H6</accession>
<name>A0AAJ0B0H6_9PEZI</name>
<comment type="caution">
    <text evidence="1">The sequence shown here is derived from an EMBL/GenBank/DDBJ whole genome shotgun (WGS) entry which is preliminary data.</text>
</comment>
<sequence>MDQDYRSDQESPGHQVSGPGIFLANSGVLPQYASVLPYDKYVKWYEGVHIPDWMGAKPGAITTAWRYQSADPASARPFLVGYKYPDVAATSAPEFVNVTLSDPSLPEGGPVTKFIDITASWGPHIETWRSGSTGDDRGPLLVTEEIDLGGNMTIDEFHAWYRESYIYQLSMLDGWRRTSRFDTTGSGNPRWLTLHEFEERAFAANTTKITTLLGDPEKYQAVTKSAKRIELGLWRLVRVYGDGTVPWGLPGDDNIL</sequence>
<reference evidence="1" key="1">
    <citation type="submission" date="2023-06" db="EMBL/GenBank/DDBJ databases">
        <title>Genome-scale phylogeny and comparative genomics of the fungal order Sordariales.</title>
        <authorList>
            <consortium name="Lawrence Berkeley National Laboratory"/>
            <person name="Hensen N."/>
            <person name="Bonometti L."/>
            <person name="Westerberg I."/>
            <person name="Brannstrom I.O."/>
            <person name="Guillou S."/>
            <person name="Cros-Aarteil S."/>
            <person name="Calhoun S."/>
            <person name="Haridas S."/>
            <person name="Kuo A."/>
            <person name="Mondo S."/>
            <person name="Pangilinan J."/>
            <person name="Riley R."/>
            <person name="Labutti K."/>
            <person name="Andreopoulos B."/>
            <person name="Lipzen A."/>
            <person name="Chen C."/>
            <person name="Yanf M."/>
            <person name="Daum C."/>
            <person name="Ng V."/>
            <person name="Clum A."/>
            <person name="Steindorff A."/>
            <person name="Ohm R."/>
            <person name="Martin F."/>
            <person name="Silar P."/>
            <person name="Natvig D."/>
            <person name="Lalanne C."/>
            <person name="Gautier V."/>
            <person name="Ament-Velasquez S.L."/>
            <person name="Kruys A."/>
            <person name="Hutchinson M.I."/>
            <person name="Powell A.J."/>
            <person name="Barry K."/>
            <person name="Miller A.N."/>
            <person name="Grigoriev I.V."/>
            <person name="Debuchy R."/>
            <person name="Gladieux P."/>
            <person name="Thoren M.H."/>
            <person name="Johannesson H."/>
        </authorList>
    </citation>
    <scope>NUCLEOTIDE SEQUENCE</scope>
    <source>
        <strain evidence="1">PSN4</strain>
    </source>
</reference>